<proteinExistence type="predicted"/>
<organism evidence="2">
    <name type="scientific">Arundo donax</name>
    <name type="common">Giant reed</name>
    <name type="synonym">Donax arundinaceus</name>
    <dbReference type="NCBI Taxonomy" id="35708"/>
    <lineage>
        <taxon>Eukaryota</taxon>
        <taxon>Viridiplantae</taxon>
        <taxon>Streptophyta</taxon>
        <taxon>Embryophyta</taxon>
        <taxon>Tracheophyta</taxon>
        <taxon>Spermatophyta</taxon>
        <taxon>Magnoliopsida</taxon>
        <taxon>Liliopsida</taxon>
        <taxon>Poales</taxon>
        <taxon>Poaceae</taxon>
        <taxon>PACMAD clade</taxon>
        <taxon>Arundinoideae</taxon>
        <taxon>Arundineae</taxon>
        <taxon>Arundo</taxon>
    </lineage>
</organism>
<reference evidence="2" key="1">
    <citation type="submission" date="2014-09" db="EMBL/GenBank/DDBJ databases">
        <authorList>
            <person name="Magalhaes I.L.F."/>
            <person name="Oliveira U."/>
            <person name="Santos F.R."/>
            <person name="Vidigal T.H.D.A."/>
            <person name="Brescovit A.D."/>
            <person name="Santos A.J."/>
        </authorList>
    </citation>
    <scope>NUCLEOTIDE SEQUENCE</scope>
    <source>
        <tissue evidence="2">Shoot tissue taken approximately 20 cm above the soil surface</tissue>
    </source>
</reference>
<feature type="transmembrane region" description="Helical" evidence="1">
    <location>
        <begin position="49"/>
        <end position="69"/>
    </location>
</feature>
<feature type="transmembrane region" description="Helical" evidence="1">
    <location>
        <begin position="12"/>
        <end position="28"/>
    </location>
</feature>
<evidence type="ECO:0000313" key="2">
    <source>
        <dbReference type="EMBL" id="JAD36913.1"/>
    </source>
</evidence>
<sequence>MLLDLCTPCGSFLAPPLCVFLSLLRLYHQINKLTFLFEDLFLNLKKWGLTLFVILGLLNCSSVCVYLSFACPNIFLPSDIVHIVFI</sequence>
<protein>
    <submittedName>
        <fullName evidence="2">Uncharacterized protein</fullName>
    </submittedName>
</protein>
<keyword evidence="1" id="KW-1133">Transmembrane helix</keyword>
<keyword evidence="1" id="KW-0472">Membrane</keyword>
<reference evidence="2" key="2">
    <citation type="journal article" date="2015" name="Data Brief">
        <title>Shoot transcriptome of the giant reed, Arundo donax.</title>
        <authorList>
            <person name="Barrero R.A."/>
            <person name="Guerrero F.D."/>
            <person name="Moolhuijzen P."/>
            <person name="Goolsby J.A."/>
            <person name="Tidwell J."/>
            <person name="Bellgard S.E."/>
            <person name="Bellgard M.I."/>
        </authorList>
    </citation>
    <scope>NUCLEOTIDE SEQUENCE</scope>
    <source>
        <tissue evidence="2">Shoot tissue taken approximately 20 cm above the soil surface</tissue>
    </source>
</reference>
<accession>A0A0A8ZGU1</accession>
<dbReference type="AlphaFoldDB" id="A0A0A8ZGU1"/>
<dbReference type="EMBL" id="GBRH01260982">
    <property type="protein sequence ID" value="JAD36913.1"/>
    <property type="molecule type" value="Transcribed_RNA"/>
</dbReference>
<evidence type="ECO:0000256" key="1">
    <source>
        <dbReference type="SAM" id="Phobius"/>
    </source>
</evidence>
<keyword evidence="1" id="KW-0812">Transmembrane</keyword>
<name>A0A0A8ZGU1_ARUDO</name>